<name>A0A5N4ECF0_CAMDR</name>
<protein>
    <submittedName>
        <fullName evidence="1">La-related protein 4B</fullName>
    </submittedName>
</protein>
<proteinExistence type="predicted"/>
<evidence type="ECO:0000313" key="1">
    <source>
        <dbReference type="EMBL" id="KAB1281183.1"/>
    </source>
</evidence>
<organism evidence="1 2">
    <name type="scientific">Camelus dromedarius</name>
    <name type="common">Dromedary</name>
    <name type="synonym">Arabian camel</name>
    <dbReference type="NCBI Taxonomy" id="9838"/>
    <lineage>
        <taxon>Eukaryota</taxon>
        <taxon>Metazoa</taxon>
        <taxon>Chordata</taxon>
        <taxon>Craniata</taxon>
        <taxon>Vertebrata</taxon>
        <taxon>Euteleostomi</taxon>
        <taxon>Mammalia</taxon>
        <taxon>Eutheria</taxon>
        <taxon>Laurasiatheria</taxon>
        <taxon>Artiodactyla</taxon>
        <taxon>Tylopoda</taxon>
        <taxon>Camelidae</taxon>
        <taxon>Camelus</taxon>
    </lineage>
</organism>
<dbReference type="Proteomes" id="UP000299084">
    <property type="component" value="Unassembled WGS sequence"/>
</dbReference>
<evidence type="ECO:0000313" key="2">
    <source>
        <dbReference type="Proteomes" id="UP000299084"/>
    </source>
</evidence>
<dbReference type="EMBL" id="JWIN03000003">
    <property type="protein sequence ID" value="KAB1281183.1"/>
    <property type="molecule type" value="Genomic_DNA"/>
</dbReference>
<reference evidence="1 2" key="1">
    <citation type="journal article" date="2019" name="Mol. Ecol. Resour.">
        <title>Improving Illumina assemblies with Hi-C and long reads: an example with the North African dromedary.</title>
        <authorList>
            <person name="Elbers J.P."/>
            <person name="Rogers M.F."/>
            <person name="Perelman P.L."/>
            <person name="Proskuryakova A.A."/>
            <person name="Serdyukova N.A."/>
            <person name="Johnson W.E."/>
            <person name="Horin P."/>
            <person name="Corander J."/>
            <person name="Murphy D."/>
            <person name="Burger P.A."/>
        </authorList>
    </citation>
    <scope>NUCLEOTIDE SEQUENCE [LARGE SCALE GENOMIC DNA]</scope>
    <source>
        <strain evidence="1">Drom800</strain>
        <tissue evidence="1">Blood</tissue>
    </source>
</reference>
<dbReference type="AlphaFoldDB" id="A0A5N4ECF0"/>
<sequence>MRLLPPSLTVAAAALRFHLLSSALEELLPNRRALVRDPKVAEKQRDTTNVDRLPPVLSTTASKSVQVNGATTCLEVQSQRYRSHNGALACSAV</sequence>
<keyword evidence="2" id="KW-1185">Reference proteome</keyword>
<comment type="caution">
    <text evidence="1">The sequence shown here is derived from an EMBL/GenBank/DDBJ whole genome shotgun (WGS) entry which is preliminary data.</text>
</comment>
<accession>A0A5N4ECF0</accession>
<gene>
    <name evidence="1" type="ORF">Cadr_000004454</name>
</gene>